<feature type="non-terminal residue" evidence="4">
    <location>
        <position position="369"/>
    </location>
</feature>
<gene>
    <name evidence="4" type="primary">LOC113798954</name>
</gene>
<keyword evidence="2" id="KW-0472">Membrane</keyword>
<name>A0A6P6YKB5_DERPT</name>
<sequence>MIPRMLTIKPSSLSSLSLSSLYGRFSIHETITIHCMANLTADLDDNFINPVFDLSFGDQTNSGLYIVRGRPNCQQNHTNCESEFQISILSLIKLLLPKMNNDNYRQSSTSILETIKVTCDIADTSRHLRMPVRCNDSGLFRFPKILNYGDSCRIGSEEECPTNMQCSKSNDDRQQQRRGRRQRQISTTTTTKCQCKHGYLNVTTWIADLNSIRTICIQPITIGDSKQCLIDEQCLALDTNSDCRYDNKHGYPICQCRKDYHLHQNGSCQSIHQQINESKIYNQTILPLHLNHHHHNHPKNESLINDDNSGKTMKPSKESSSLSKTISNLGLVIFLIVLLWAIIIASILIRYAKQKQRLDINYQKKQSNN</sequence>
<keyword evidence="2" id="KW-1133">Transmembrane helix</keyword>
<accession>A0A6P6YKB5</accession>
<evidence type="ECO:0000256" key="2">
    <source>
        <dbReference type="SAM" id="Phobius"/>
    </source>
</evidence>
<evidence type="ECO:0000256" key="1">
    <source>
        <dbReference type="SAM" id="MobiDB-lite"/>
    </source>
</evidence>
<evidence type="ECO:0000313" key="3">
    <source>
        <dbReference type="Proteomes" id="UP000515146"/>
    </source>
</evidence>
<dbReference type="OrthoDB" id="6512758at2759"/>
<dbReference type="InParanoid" id="A0A6P6YKB5"/>
<proteinExistence type="predicted"/>
<dbReference type="KEGG" id="dpte:113798954"/>
<reference evidence="4" key="1">
    <citation type="submission" date="2025-08" db="UniProtKB">
        <authorList>
            <consortium name="RefSeq"/>
        </authorList>
    </citation>
    <scope>IDENTIFICATION</scope>
    <source>
        <strain evidence="4">Airmid</strain>
    </source>
</reference>
<dbReference type="AlphaFoldDB" id="A0A6P6YKB5"/>
<dbReference type="OMA" id="IHETITI"/>
<feature type="region of interest" description="Disordered" evidence="1">
    <location>
        <begin position="297"/>
        <end position="321"/>
    </location>
</feature>
<protein>
    <submittedName>
        <fullName evidence="4">Uncharacterized protein LOC113798954</fullName>
    </submittedName>
</protein>
<organism evidence="3 4">
    <name type="scientific">Dermatophagoides pteronyssinus</name>
    <name type="common">European house dust mite</name>
    <dbReference type="NCBI Taxonomy" id="6956"/>
    <lineage>
        <taxon>Eukaryota</taxon>
        <taxon>Metazoa</taxon>
        <taxon>Ecdysozoa</taxon>
        <taxon>Arthropoda</taxon>
        <taxon>Chelicerata</taxon>
        <taxon>Arachnida</taxon>
        <taxon>Acari</taxon>
        <taxon>Acariformes</taxon>
        <taxon>Sarcoptiformes</taxon>
        <taxon>Astigmata</taxon>
        <taxon>Psoroptidia</taxon>
        <taxon>Analgoidea</taxon>
        <taxon>Pyroglyphidae</taxon>
        <taxon>Dermatophagoidinae</taxon>
        <taxon>Dermatophagoides</taxon>
    </lineage>
</organism>
<dbReference type="RefSeq" id="XP_027205349.1">
    <property type="nucleotide sequence ID" value="XM_027349548.1"/>
</dbReference>
<feature type="transmembrane region" description="Helical" evidence="2">
    <location>
        <begin position="329"/>
        <end position="349"/>
    </location>
</feature>
<keyword evidence="2" id="KW-0812">Transmembrane</keyword>
<feature type="region of interest" description="Disordered" evidence="1">
    <location>
        <begin position="164"/>
        <end position="185"/>
    </location>
</feature>
<dbReference type="Proteomes" id="UP000515146">
    <property type="component" value="Unplaced"/>
</dbReference>
<evidence type="ECO:0000313" key="4">
    <source>
        <dbReference type="RefSeq" id="XP_027205349.1"/>
    </source>
</evidence>
<feature type="compositionally biased region" description="Polar residues" evidence="1">
    <location>
        <begin position="302"/>
        <end position="311"/>
    </location>
</feature>
<keyword evidence="3" id="KW-1185">Reference proteome</keyword>